<evidence type="ECO:0000313" key="1">
    <source>
        <dbReference type="EMBL" id="SHJ32527.1"/>
    </source>
</evidence>
<organism evidence="1 2">
    <name type="scientific">Bacteroides stercorirosoris</name>
    <dbReference type="NCBI Taxonomy" id="871324"/>
    <lineage>
        <taxon>Bacteria</taxon>
        <taxon>Pseudomonadati</taxon>
        <taxon>Bacteroidota</taxon>
        <taxon>Bacteroidia</taxon>
        <taxon>Bacteroidales</taxon>
        <taxon>Bacteroidaceae</taxon>
        <taxon>Bacteroides</taxon>
    </lineage>
</organism>
<accession>A0A1M6IDL2</accession>
<dbReference type="Gene3D" id="3.40.50.2000">
    <property type="entry name" value="Glycogen Phosphorylase B"/>
    <property type="match status" value="1"/>
</dbReference>
<gene>
    <name evidence="1" type="ORF">SAMN05444350_12257</name>
</gene>
<dbReference type="AlphaFoldDB" id="A0A1M6IDL2"/>
<dbReference type="GeneID" id="92713449"/>
<reference evidence="2" key="1">
    <citation type="submission" date="2016-11" db="EMBL/GenBank/DDBJ databases">
        <authorList>
            <person name="Varghese N."/>
            <person name="Submissions S."/>
        </authorList>
    </citation>
    <scope>NUCLEOTIDE SEQUENCE [LARGE SCALE GENOMIC DNA]</scope>
    <source>
        <strain evidence="2">DSM 26884</strain>
    </source>
</reference>
<proteinExistence type="predicted"/>
<dbReference type="SUPFAM" id="SSF53756">
    <property type="entry name" value="UDP-Glycosyltransferase/glycogen phosphorylase"/>
    <property type="match status" value="1"/>
</dbReference>
<dbReference type="Proteomes" id="UP000184192">
    <property type="component" value="Unassembled WGS sequence"/>
</dbReference>
<dbReference type="RefSeq" id="WP_073314263.1">
    <property type="nucleotide sequence ID" value="NZ_FQZN01000022.1"/>
</dbReference>
<keyword evidence="2" id="KW-1185">Reference proteome</keyword>
<name>A0A1M6IDL2_9BACE</name>
<protein>
    <submittedName>
        <fullName evidence="1">Uncharacterized protein</fullName>
    </submittedName>
</protein>
<dbReference type="EMBL" id="FQZN01000022">
    <property type="protein sequence ID" value="SHJ32527.1"/>
    <property type="molecule type" value="Genomic_DNA"/>
</dbReference>
<sequence length="375" mass="42840">MYDKVILIQVDSILGYPLTIALINELVNAGTQVTVLITVASDQLKEVLPQSVIIEKVGKEYSYKTSALTKLKDLFAVRKSIWRYIDTHYDEDTLLWVMSNITLKHMGMKLLDYRYNLHLFELVEKVTYIGSHWTFGLDLAKLAHYAHKVIVCEYNRAQITQAWLKLTELPLVISNKPVDSTFERNSDITKSDEAKDLIKKLVNKKLILYQGVVDAERPIETIASAVEELSDDYVFMVMTGSDCSHLRKYSKTVILSYITAPYHLEVTSHAFIGILIYTPVYGTFTSPLNSIYCAPNKLFEFSQFGIPMLGNDIPGLRYTISYNNMGCCIPSFSLENFKNAISNITVNYDVYSENAKKFYYNDKKSQIVKEALQKK</sequence>
<evidence type="ECO:0000313" key="2">
    <source>
        <dbReference type="Proteomes" id="UP000184192"/>
    </source>
</evidence>